<protein>
    <submittedName>
        <fullName evidence="3">Uncharacterized protein</fullName>
    </submittedName>
</protein>
<dbReference type="Proteomes" id="UP001281003">
    <property type="component" value="Unassembled WGS sequence"/>
</dbReference>
<accession>A0AAE0P2C1</accession>
<keyword evidence="1" id="KW-0175">Coiled coil</keyword>
<evidence type="ECO:0000313" key="3">
    <source>
        <dbReference type="EMBL" id="KAK3392129.1"/>
    </source>
</evidence>
<feature type="compositionally biased region" description="Polar residues" evidence="2">
    <location>
        <begin position="26"/>
        <end position="35"/>
    </location>
</feature>
<proteinExistence type="predicted"/>
<feature type="region of interest" description="Disordered" evidence="2">
    <location>
        <begin position="281"/>
        <end position="335"/>
    </location>
</feature>
<feature type="region of interest" description="Disordered" evidence="2">
    <location>
        <begin position="1"/>
        <end position="149"/>
    </location>
</feature>
<feature type="coiled-coil region" evidence="1">
    <location>
        <begin position="337"/>
        <end position="364"/>
    </location>
</feature>
<reference evidence="3" key="2">
    <citation type="submission" date="2023-07" db="EMBL/GenBank/DDBJ databases">
        <authorList>
            <consortium name="Lawrence Berkeley National Laboratory"/>
            <person name="Haridas S."/>
            <person name="Hensen N."/>
            <person name="Bonometti L."/>
            <person name="Westerberg I."/>
            <person name="Brannstrom I.O."/>
            <person name="Guillou S."/>
            <person name="Cros-Aarteil S."/>
            <person name="Calhoun S."/>
            <person name="Kuo A."/>
            <person name="Mondo S."/>
            <person name="Pangilinan J."/>
            <person name="Riley R."/>
            <person name="LaButti K."/>
            <person name="Andreopoulos B."/>
            <person name="Lipzen A."/>
            <person name="Chen C."/>
            <person name="Yanf M."/>
            <person name="Daum C."/>
            <person name="Ng V."/>
            <person name="Clum A."/>
            <person name="Steindorff A."/>
            <person name="Ohm R."/>
            <person name="Martin F."/>
            <person name="Silar P."/>
            <person name="Natvig D."/>
            <person name="Lalanne C."/>
            <person name="Gautier V."/>
            <person name="Ament-velasquez S.L."/>
            <person name="Kruys A."/>
            <person name="Hutchinson M.I."/>
            <person name="Powell A.J."/>
            <person name="Barry K."/>
            <person name="Miller A.N."/>
            <person name="Grigoriev I.V."/>
            <person name="Debuchy R."/>
            <person name="Gladieux P."/>
            <person name="Thoren M.H."/>
            <person name="Johannesson H."/>
        </authorList>
    </citation>
    <scope>NUCLEOTIDE SEQUENCE</scope>
    <source>
        <strain evidence="3">FGSC 1904</strain>
    </source>
</reference>
<dbReference type="AlphaFoldDB" id="A0AAE0P2C1"/>
<gene>
    <name evidence="3" type="ORF">B0T20DRAFT_362378</name>
</gene>
<keyword evidence="4" id="KW-1185">Reference proteome</keyword>
<evidence type="ECO:0000256" key="2">
    <source>
        <dbReference type="SAM" id="MobiDB-lite"/>
    </source>
</evidence>
<name>A0AAE0P2C1_SORBR</name>
<dbReference type="EMBL" id="JAUTDP010000012">
    <property type="protein sequence ID" value="KAK3392129.1"/>
    <property type="molecule type" value="Genomic_DNA"/>
</dbReference>
<feature type="compositionally biased region" description="Basic and acidic residues" evidence="2">
    <location>
        <begin position="281"/>
        <end position="298"/>
    </location>
</feature>
<feature type="compositionally biased region" description="Basic residues" evidence="2">
    <location>
        <begin position="123"/>
        <end position="137"/>
    </location>
</feature>
<evidence type="ECO:0000256" key="1">
    <source>
        <dbReference type="SAM" id="Coils"/>
    </source>
</evidence>
<organism evidence="3 4">
    <name type="scientific">Sordaria brevicollis</name>
    <dbReference type="NCBI Taxonomy" id="83679"/>
    <lineage>
        <taxon>Eukaryota</taxon>
        <taxon>Fungi</taxon>
        <taxon>Dikarya</taxon>
        <taxon>Ascomycota</taxon>
        <taxon>Pezizomycotina</taxon>
        <taxon>Sordariomycetes</taxon>
        <taxon>Sordariomycetidae</taxon>
        <taxon>Sordariales</taxon>
        <taxon>Sordariaceae</taxon>
        <taxon>Sordaria</taxon>
    </lineage>
</organism>
<sequence length="394" mass="44701">MGPPPPKRQPKESFPNGHQPQRRTSPRPNSNSGNGDASRLRPSAPESKPAQSFKERLFARPKKREPTPEPPMIELHSRPQTTIAPFFQKIQAAFGEETQPSRQNKRQRHQDTKQATVHPPTLPHKRHSTVQSRKRKRESPVIAQEDSLSSEAEDMLDELRTHYLTAATTLHSHALTSLTKAHTFLIEKLDTDIVGSDEDFLQHAEKRARKLAAPLSGFTIRSEQRGSDGVMRVEKHVIGDLVESAEKKLADTERELEGLWREYVESEEGLERVWEEVSKEIEEMKSGKGRKKKEEGGKKGVQGSGLDNREGEENLAEMGANDDDGKEAKSEDGLDEQEVLAKYEEAIQEEIEKAEEEVTELTSLTYQMMKDLEKDYRKAIIPDLHLFYTSIEDV</sequence>
<reference evidence="3" key="1">
    <citation type="journal article" date="2023" name="Mol. Phylogenet. Evol.">
        <title>Genome-scale phylogeny and comparative genomics of the fungal order Sordariales.</title>
        <authorList>
            <person name="Hensen N."/>
            <person name="Bonometti L."/>
            <person name="Westerberg I."/>
            <person name="Brannstrom I.O."/>
            <person name="Guillou S."/>
            <person name="Cros-Aarteil S."/>
            <person name="Calhoun S."/>
            <person name="Haridas S."/>
            <person name="Kuo A."/>
            <person name="Mondo S."/>
            <person name="Pangilinan J."/>
            <person name="Riley R."/>
            <person name="LaButti K."/>
            <person name="Andreopoulos B."/>
            <person name="Lipzen A."/>
            <person name="Chen C."/>
            <person name="Yan M."/>
            <person name="Daum C."/>
            <person name="Ng V."/>
            <person name="Clum A."/>
            <person name="Steindorff A."/>
            <person name="Ohm R.A."/>
            <person name="Martin F."/>
            <person name="Silar P."/>
            <person name="Natvig D.O."/>
            <person name="Lalanne C."/>
            <person name="Gautier V."/>
            <person name="Ament-Velasquez S.L."/>
            <person name="Kruys A."/>
            <person name="Hutchinson M.I."/>
            <person name="Powell A.J."/>
            <person name="Barry K."/>
            <person name="Miller A.N."/>
            <person name="Grigoriev I.V."/>
            <person name="Debuchy R."/>
            <person name="Gladieux P."/>
            <person name="Hiltunen Thoren M."/>
            <person name="Johannesson H."/>
        </authorList>
    </citation>
    <scope>NUCLEOTIDE SEQUENCE</scope>
    <source>
        <strain evidence="3">FGSC 1904</strain>
    </source>
</reference>
<comment type="caution">
    <text evidence="3">The sequence shown here is derived from an EMBL/GenBank/DDBJ whole genome shotgun (WGS) entry which is preliminary data.</text>
</comment>
<evidence type="ECO:0000313" key="4">
    <source>
        <dbReference type="Proteomes" id="UP001281003"/>
    </source>
</evidence>